<dbReference type="SUPFAM" id="SSF52540">
    <property type="entry name" value="P-loop containing nucleoside triphosphate hydrolases"/>
    <property type="match status" value="1"/>
</dbReference>
<dbReference type="FunFam" id="3.40.50.300:FF:000862">
    <property type="entry name" value="Eukaryotic peptide chain release factor GTP-binding subunit ERF3A"/>
    <property type="match status" value="1"/>
</dbReference>
<comment type="similarity">
    <text evidence="2">Belongs to the TRAFAC class translation factor GTPase superfamily. Classic translation factor GTPase family. EF-Tu/EF-1A subfamily.</text>
</comment>
<evidence type="ECO:0000313" key="8">
    <source>
        <dbReference type="EMBL" id="ESQ34996.1"/>
    </source>
</evidence>
<dbReference type="KEGG" id="eus:EUTSA_v10007335mg"/>
<dbReference type="InterPro" id="IPR009000">
    <property type="entry name" value="Transl_B-barrel_sf"/>
</dbReference>
<feature type="region of interest" description="Disordered" evidence="6">
    <location>
        <begin position="1"/>
        <end position="96"/>
    </location>
</feature>
<evidence type="ECO:0000256" key="1">
    <source>
        <dbReference type="ARBA" id="ARBA00003982"/>
    </source>
</evidence>
<evidence type="ECO:0000313" key="9">
    <source>
        <dbReference type="Proteomes" id="UP000030689"/>
    </source>
</evidence>
<dbReference type="GO" id="GO:0005525">
    <property type="term" value="F:GTP binding"/>
    <property type="evidence" value="ECO:0007669"/>
    <property type="project" value="UniProtKB-KW"/>
</dbReference>
<dbReference type="InterPro" id="IPR031157">
    <property type="entry name" value="G_TR_CS"/>
</dbReference>
<dbReference type="Gramene" id="ESQ34996">
    <property type="protein sequence ID" value="ESQ34996"/>
    <property type="gene ID" value="EUTSA_v10007335mg"/>
</dbReference>
<dbReference type="GO" id="GO:0003924">
    <property type="term" value="F:GTPase activity"/>
    <property type="evidence" value="ECO:0007669"/>
    <property type="project" value="InterPro"/>
</dbReference>
<feature type="compositionally biased region" description="Basic and acidic residues" evidence="6">
    <location>
        <begin position="75"/>
        <end position="88"/>
    </location>
</feature>
<keyword evidence="3" id="KW-0488">Methylation</keyword>
<protein>
    <recommendedName>
        <fullName evidence="7">Tr-type G domain-containing protein</fullName>
    </recommendedName>
</protein>
<gene>
    <name evidence="8" type="ORF">EUTSA_v10007335mg</name>
</gene>
<evidence type="ECO:0000256" key="6">
    <source>
        <dbReference type="SAM" id="MobiDB-lite"/>
    </source>
</evidence>
<organism evidence="8 9">
    <name type="scientific">Eutrema salsugineum</name>
    <name type="common">Saltwater cress</name>
    <name type="synonym">Sisymbrium salsugineum</name>
    <dbReference type="NCBI Taxonomy" id="72664"/>
    <lineage>
        <taxon>Eukaryota</taxon>
        <taxon>Viridiplantae</taxon>
        <taxon>Streptophyta</taxon>
        <taxon>Embryophyta</taxon>
        <taxon>Tracheophyta</taxon>
        <taxon>Spermatophyta</taxon>
        <taxon>Magnoliopsida</taxon>
        <taxon>eudicotyledons</taxon>
        <taxon>Gunneridae</taxon>
        <taxon>Pentapetalae</taxon>
        <taxon>rosids</taxon>
        <taxon>malvids</taxon>
        <taxon>Brassicales</taxon>
        <taxon>Brassicaceae</taxon>
        <taxon>Eutremeae</taxon>
        <taxon>Eutrema</taxon>
    </lineage>
</organism>
<dbReference type="FunFam" id="2.40.30.10:FF:000024">
    <property type="entry name" value="Eukaryotic peptide chain release factor GTP-binding subunit ERF3A"/>
    <property type="match status" value="1"/>
</dbReference>
<reference evidence="8 9" key="1">
    <citation type="journal article" date="2013" name="Front. Plant Sci.">
        <title>The Reference Genome of the Halophytic Plant Eutrema salsugineum.</title>
        <authorList>
            <person name="Yang R."/>
            <person name="Jarvis D.E."/>
            <person name="Chen H."/>
            <person name="Beilstein M.A."/>
            <person name="Grimwood J."/>
            <person name="Jenkins J."/>
            <person name="Shu S."/>
            <person name="Prochnik S."/>
            <person name="Xin M."/>
            <person name="Ma C."/>
            <person name="Schmutz J."/>
            <person name="Wing R.A."/>
            <person name="Mitchell-Olds T."/>
            <person name="Schumaker K.S."/>
            <person name="Wang X."/>
        </authorList>
    </citation>
    <scope>NUCLEOTIDE SEQUENCE [LARGE SCALE GENOMIC DNA]</scope>
</reference>
<dbReference type="SUPFAM" id="SSF50447">
    <property type="entry name" value="Translation proteins"/>
    <property type="match status" value="1"/>
</dbReference>
<dbReference type="InterPro" id="IPR050100">
    <property type="entry name" value="TRAFAC_GTPase_members"/>
</dbReference>
<dbReference type="OrthoDB" id="342024at2759"/>
<dbReference type="EMBL" id="KI517683">
    <property type="protein sequence ID" value="ESQ34996.1"/>
    <property type="molecule type" value="Genomic_DNA"/>
</dbReference>
<keyword evidence="4" id="KW-0547">Nucleotide-binding</keyword>
<dbReference type="Pfam" id="PF22594">
    <property type="entry name" value="GTP-eEF1A_C"/>
    <property type="match status" value="1"/>
</dbReference>
<dbReference type="InterPro" id="IPR000795">
    <property type="entry name" value="T_Tr_GTP-bd_dom"/>
</dbReference>
<dbReference type="CDD" id="cd04089">
    <property type="entry name" value="eRF3_II"/>
    <property type="match status" value="1"/>
</dbReference>
<dbReference type="Gene3D" id="2.40.30.10">
    <property type="entry name" value="Translation factors"/>
    <property type="match status" value="2"/>
</dbReference>
<accession>V4MT95</accession>
<evidence type="ECO:0000256" key="3">
    <source>
        <dbReference type="ARBA" id="ARBA00022481"/>
    </source>
</evidence>
<dbReference type="Pfam" id="PF00009">
    <property type="entry name" value="GTP_EFTU"/>
    <property type="match status" value="1"/>
</dbReference>
<keyword evidence="5" id="KW-0342">GTP-binding</keyword>
<dbReference type="STRING" id="72664.V4MT95"/>
<dbReference type="eggNOG" id="KOG0459">
    <property type="taxonomic scope" value="Eukaryota"/>
</dbReference>
<feature type="compositionally biased region" description="Basic and acidic residues" evidence="6">
    <location>
        <begin position="59"/>
        <end position="68"/>
    </location>
</feature>
<evidence type="ECO:0000259" key="7">
    <source>
        <dbReference type="PROSITE" id="PS51722"/>
    </source>
</evidence>
<evidence type="ECO:0000256" key="5">
    <source>
        <dbReference type="ARBA" id="ARBA00023134"/>
    </source>
</evidence>
<evidence type="ECO:0000256" key="2">
    <source>
        <dbReference type="ARBA" id="ARBA00007249"/>
    </source>
</evidence>
<dbReference type="CDD" id="cd03704">
    <property type="entry name" value="eRF3_C_III"/>
    <property type="match status" value="1"/>
</dbReference>
<comment type="function">
    <text evidence="1">This protein promotes the GTP-dependent binding of aminoacyl-tRNA to the A-site of ribosomes during protein biosynthesis.</text>
</comment>
<dbReference type="PROSITE" id="PS00301">
    <property type="entry name" value="G_TR_1"/>
    <property type="match status" value="1"/>
</dbReference>
<dbReference type="InterPro" id="IPR027417">
    <property type="entry name" value="P-loop_NTPase"/>
</dbReference>
<dbReference type="Proteomes" id="UP000030689">
    <property type="component" value="Unassembled WGS sequence"/>
</dbReference>
<dbReference type="InterPro" id="IPR054696">
    <property type="entry name" value="GTP-eEF1A_C"/>
</dbReference>
<dbReference type="PANTHER" id="PTHR23115">
    <property type="entry name" value="TRANSLATION FACTOR"/>
    <property type="match status" value="1"/>
</dbReference>
<proteinExistence type="inferred from homology"/>
<sequence>MDLEAEIRALQLDSAEENNGVIISEDQNSDRVEKLDKAEEDLTDKVRESAPVPDEQQASEDHDQELLHPVHNPAKAKEKAAQEKAAKEEAEEEAEANKKRHLNVVFIGHVDAGKSTIGGQILFLSGQVDDRQIQKYEKEAKEKSRESWYMAYIMDTNEEERAKGKTVEVGRAHFETASTRFTILDAPGHKSYVPNMISGASQADIGVLVISARKGEFETGYERGGQTREHVQLAKTLGVSKLVVVVNKMDDPTVNWSKVRYDEIEQKMVPFLKSSGYNTKKDVIFLPISGLMGVNIDKKMDPNVCPWFSGPSFFEVLDSIEVPPRDPNGPFRMPIIDKFKDMGTVVMGKVESGSIREGDSLLIMPNKEHVKVVAIYCDEDKVKRAGPGENLRVRITGIEDEDILSGFVLSSTVTPVPAVTEFVAQLQILELLDNAIFTAGYKAILHIHAVVEECEIIELISQIDMKTRKPMKKKILFVKNGAAVVCRIQVTNSICVEKFTDFPQLGRFTLRTEGKTVAVGKVTALSGASSSA</sequence>
<dbReference type="CDD" id="cd01883">
    <property type="entry name" value="EF1_alpha"/>
    <property type="match status" value="1"/>
</dbReference>
<dbReference type="OMA" id="IERYEEC"/>
<feature type="domain" description="Tr-type G" evidence="7">
    <location>
        <begin position="99"/>
        <end position="325"/>
    </location>
</feature>
<evidence type="ECO:0000256" key="4">
    <source>
        <dbReference type="ARBA" id="ARBA00022741"/>
    </source>
</evidence>
<dbReference type="Pfam" id="PF03144">
    <property type="entry name" value="GTP_EFTU_D2"/>
    <property type="match status" value="1"/>
</dbReference>
<feature type="compositionally biased region" description="Basic and acidic residues" evidence="6">
    <location>
        <begin position="28"/>
        <end position="37"/>
    </location>
</feature>
<dbReference type="InterPro" id="IPR009001">
    <property type="entry name" value="Transl_elong_EF1A/Init_IF2_C"/>
</dbReference>
<dbReference type="InterPro" id="IPR004161">
    <property type="entry name" value="EFTu-like_2"/>
</dbReference>
<name>V4MT95_EUTSA</name>
<keyword evidence="9" id="KW-1185">Reference proteome</keyword>
<dbReference type="AlphaFoldDB" id="V4MT95"/>
<dbReference type="SUPFAM" id="SSF50465">
    <property type="entry name" value="EF-Tu/eEF-1alpha/eIF2-gamma C-terminal domain"/>
    <property type="match status" value="1"/>
</dbReference>
<dbReference type="PRINTS" id="PR00315">
    <property type="entry name" value="ELONGATNFCT"/>
</dbReference>
<dbReference type="PROSITE" id="PS51722">
    <property type="entry name" value="G_TR_2"/>
    <property type="match status" value="1"/>
</dbReference>
<dbReference type="Gene3D" id="3.40.50.300">
    <property type="entry name" value="P-loop containing nucleotide triphosphate hydrolases"/>
    <property type="match status" value="1"/>
</dbReference>
<dbReference type="FunFam" id="2.40.30.10:FF:000077">
    <property type="entry name" value="Putative translation elongation/initiation factor family protein"/>
    <property type="match status" value="1"/>
</dbReference>